<proteinExistence type="predicted"/>
<evidence type="ECO:0000313" key="2">
    <source>
        <dbReference type="Proteomes" id="UP001186974"/>
    </source>
</evidence>
<evidence type="ECO:0000313" key="1">
    <source>
        <dbReference type="EMBL" id="KAK3081776.1"/>
    </source>
</evidence>
<accession>A0ACC3DYB9</accession>
<organism evidence="1 2">
    <name type="scientific">Coniosporium uncinatum</name>
    <dbReference type="NCBI Taxonomy" id="93489"/>
    <lineage>
        <taxon>Eukaryota</taxon>
        <taxon>Fungi</taxon>
        <taxon>Dikarya</taxon>
        <taxon>Ascomycota</taxon>
        <taxon>Pezizomycotina</taxon>
        <taxon>Dothideomycetes</taxon>
        <taxon>Dothideomycetes incertae sedis</taxon>
        <taxon>Coniosporium</taxon>
    </lineage>
</organism>
<dbReference type="EMBL" id="JAWDJW010000068">
    <property type="protein sequence ID" value="KAK3081776.1"/>
    <property type="molecule type" value="Genomic_DNA"/>
</dbReference>
<keyword evidence="2" id="KW-1185">Reference proteome</keyword>
<protein>
    <submittedName>
        <fullName evidence="1">Uncharacterized protein</fullName>
    </submittedName>
</protein>
<gene>
    <name evidence="1" type="ORF">LTS18_002830</name>
</gene>
<sequence>MSASTSYYPAAVALAALGGITALLDIPPLLWHIRNRNIGAASMIFWVLLINLIKVPNVILWGNDDMDSWWTGIYLCDVEVRIQIGAYVGFTTALLCCMKGLAKVMNTEAAVVTKSRSERRKQYVADLILCVGLPVWFMLVYYVNQPTRYFLYGIDGCRWSLDDSWLASVLLLIWPIIFTLIVLYYTILVIYRLHTYRREFSCLLEANDTTSSRFLRLFILSLSVIIFVLPINVYGTVINLRINVQPYSWTRTHKDFDQIVMMPSLGVVRWDKWMQIVGGFVVFLLFGLGTDAVKMYKGWLVNIGLDGLFPGLRLEKRRASRSTTTATAGRNFKTVSTLSSAFSSKRMSSLVSTKSSDRPDSDAGTSLQSPTTTVTLVDLENNATSPSSTCKSFLGRLSVPSLHKDLPPHTDLERGGPAAFPQTDRSSPWPKLTLPLCGKGSASHPAKNPVSLAPLSTVSVRDRMRVANEAYMFGEALSPISLAAIRGERRGSRGLFGMGKDEVVEEKSC</sequence>
<dbReference type="Proteomes" id="UP001186974">
    <property type="component" value="Unassembled WGS sequence"/>
</dbReference>
<comment type="caution">
    <text evidence="1">The sequence shown here is derived from an EMBL/GenBank/DDBJ whole genome shotgun (WGS) entry which is preliminary data.</text>
</comment>
<reference evidence="1" key="1">
    <citation type="submission" date="2024-09" db="EMBL/GenBank/DDBJ databases">
        <title>Black Yeasts Isolated from many extreme environments.</title>
        <authorList>
            <person name="Coleine C."/>
            <person name="Stajich J.E."/>
            <person name="Selbmann L."/>
        </authorList>
    </citation>
    <scope>NUCLEOTIDE SEQUENCE</scope>
    <source>
        <strain evidence="1">CCFEE 5737</strain>
    </source>
</reference>
<name>A0ACC3DYB9_9PEZI</name>